<evidence type="ECO:0000256" key="1">
    <source>
        <dbReference type="ARBA" id="ARBA00001913"/>
    </source>
</evidence>
<organism evidence="9 10">
    <name type="scientific">Parabacteroides distasonis</name>
    <dbReference type="NCBI Taxonomy" id="823"/>
    <lineage>
        <taxon>Bacteria</taxon>
        <taxon>Pseudomonadati</taxon>
        <taxon>Bacteroidota</taxon>
        <taxon>Bacteroidia</taxon>
        <taxon>Bacteroidales</taxon>
        <taxon>Tannerellaceae</taxon>
        <taxon>Parabacteroides</taxon>
    </lineage>
</organism>
<feature type="domain" description="Glycosyl-hydrolase 97 catalytic" evidence="6">
    <location>
        <begin position="297"/>
        <end position="463"/>
    </location>
</feature>
<dbReference type="EMBL" id="NFJX01000028">
    <property type="protein sequence ID" value="OUP14676.1"/>
    <property type="molecule type" value="Genomic_DNA"/>
</dbReference>
<dbReference type="RefSeq" id="WP_087346765.1">
    <property type="nucleotide sequence ID" value="NZ_NFJX01000028.1"/>
</dbReference>
<dbReference type="InterPro" id="IPR013780">
    <property type="entry name" value="Glyco_hydro_b"/>
</dbReference>
<dbReference type="AlphaFoldDB" id="A0A1Y4I4U1"/>
<dbReference type="Gene3D" id="3.20.20.70">
    <property type="entry name" value="Aldolase class I"/>
    <property type="match status" value="1"/>
</dbReference>
<name>A0A1Y4I4U1_PARDI</name>
<keyword evidence="3 9" id="KW-0378">Hydrolase</keyword>
<dbReference type="Gene3D" id="2.70.98.10">
    <property type="match status" value="1"/>
</dbReference>
<accession>A0A1Y4I4U1</accession>
<evidence type="ECO:0000259" key="7">
    <source>
        <dbReference type="Pfam" id="PF14508"/>
    </source>
</evidence>
<evidence type="ECO:0000313" key="9">
    <source>
        <dbReference type="EMBL" id="OUP14676.1"/>
    </source>
</evidence>
<dbReference type="Pfam" id="PF14509">
    <property type="entry name" value="GH97_C"/>
    <property type="match status" value="1"/>
</dbReference>
<dbReference type="GO" id="GO:0030246">
    <property type="term" value="F:carbohydrate binding"/>
    <property type="evidence" value="ECO:0007669"/>
    <property type="project" value="InterPro"/>
</dbReference>
<comment type="subunit">
    <text evidence="2">Monomer.</text>
</comment>
<evidence type="ECO:0000259" key="8">
    <source>
        <dbReference type="Pfam" id="PF14509"/>
    </source>
</evidence>
<dbReference type="InterPro" id="IPR014718">
    <property type="entry name" value="GH-type_carb-bd"/>
</dbReference>
<dbReference type="InterPro" id="IPR013785">
    <property type="entry name" value="Aldolase_TIM"/>
</dbReference>
<dbReference type="InterPro" id="IPR017853">
    <property type="entry name" value="GH"/>
</dbReference>
<keyword evidence="4" id="KW-0106">Calcium</keyword>
<feature type="domain" description="Glycosyl-hydrolase 97 N-terminal" evidence="7">
    <location>
        <begin position="28"/>
        <end position="279"/>
    </location>
</feature>
<feature type="domain" description="Glycosyl-hydrolase 97 C-terminal oligomerisation" evidence="8">
    <location>
        <begin position="561"/>
        <end position="657"/>
    </location>
</feature>
<sequence length="663" mass="75631">MKKVTIFSMIFFLVIGNLSLFARKNVQLTSPNGKLKFSLTLEREHPVYDIQYQKQALVQNSPLSLVFDNGAFGEGLKMNKPVFSTKEETYELIVGKSKTVHSLSKEVVIPLEETAAPFRKINLVVRAFNDGIAFRYEFPEQPNWKSYVMYDENTAFNVVDNPKFLGMYLPSYQTSHEATYSHVKYEEIKERNLMDMPALFEYPNHIFMAITEAAVRDYAGMYLWKENGCLQGKLSPKLNQEQIKVEASLPHQSPWRVFMISDRVGALIESDLLTNLNEPCKIEDTSWIKPGKTTFTWWNGNVTPDTTFLGGNNFPTNKYYIDFAARNGLDFHSIYGYAEQPWYTDDGTWFGFPGENSDITKPVSSLNMQEICDYAKSQGVQIHLWTNWKPLYAKIDEAFALFEKWGVVGMMIDFMDRDDQEMIRIQEEFLAKAAKHHLFVQFHGSSKPSGLHRTYPNEFTREGTLNYENFKGCMVTTADHDISMPFTRLLAGAADYHLGGFRALPKDKFKIQQSNPYVTSTRCHMLAMYVVLESYLGMICDTPEAYEGQPGFEFLQTVPTTWDKTVVPDASVNEYVAIARRHGDDWYVGAINNSQARDVEIALDFLGKGDYKVTLYKDAQDTDTNPNHLIKETFTVTAKDKITVLLASDGGAAMHIQPVDISF</sequence>
<dbReference type="InterPro" id="IPR029483">
    <property type="entry name" value="GH97_C"/>
</dbReference>
<evidence type="ECO:0000256" key="5">
    <source>
        <dbReference type="ARBA" id="ARBA00023295"/>
    </source>
</evidence>
<proteinExistence type="predicted"/>
<evidence type="ECO:0000256" key="4">
    <source>
        <dbReference type="ARBA" id="ARBA00022837"/>
    </source>
</evidence>
<dbReference type="Gene3D" id="2.60.40.1180">
    <property type="entry name" value="Golgi alpha-mannosidase II"/>
    <property type="match status" value="1"/>
</dbReference>
<dbReference type="InterPro" id="IPR019563">
    <property type="entry name" value="GH97_catalytic"/>
</dbReference>
<dbReference type="Proteomes" id="UP000195950">
    <property type="component" value="Unassembled WGS sequence"/>
</dbReference>
<keyword evidence="5" id="KW-0326">Glycosidase</keyword>
<dbReference type="PANTHER" id="PTHR35803">
    <property type="entry name" value="GLUCAN 1,4-ALPHA-GLUCOSIDASE SUSB-RELATED"/>
    <property type="match status" value="1"/>
</dbReference>
<dbReference type="Pfam" id="PF14508">
    <property type="entry name" value="GH97_N"/>
    <property type="match status" value="1"/>
</dbReference>
<reference evidence="10" key="1">
    <citation type="submission" date="2017-04" db="EMBL/GenBank/DDBJ databases">
        <title>Function of individual gut microbiota members based on whole genome sequencing of pure cultures obtained from chicken caecum.</title>
        <authorList>
            <person name="Medvecky M."/>
            <person name="Cejkova D."/>
            <person name="Polansky O."/>
            <person name="Karasova D."/>
            <person name="Kubasova T."/>
            <person name="Cizek A."/>
            <person name="Rychlik I."/>
        </authorList>
    </citation>
    <scope>NUCLEOTIDE SEQUENCE [LARGE SCALE GENOMIC DNA]</scope>
    <source>
        <strain evidence="10">An199</strain>
    </source>
</reference>
<dbReference type="Pfam" id="PF10566">
    <property type="entry name" value="Glyco_hydro_97"/>
    <property type="match status" value="1"/>
</dbReference>
<comment type="caution">
    <text evidence="9">The sequence shown here is derived from an EMBL/GenBank/DDBJ whole genome shotgun (WGS) entry which is preliminary data.</text>
</comment>
<evidence type="ECO:0000313" key="10">
    <source>
        <dbReference type="Proteomes" id="UP000195950"/>
    </source>
</evidence>
<dbReference type="InterPro" id="IPR029486">
    <property type="entry name" value="GH97_N"/>
</dbReference>
<comment type="cofactor">
    <cofactor evidence="1">
        <name>Ca(2+)</name>
        <dbReference type="ChEBI" id="CHEBI:29108"/>
    </cofactor>
</comment>
<evidence type="ECO:0000256" key="3">
    <source>
        <dbReference type="ARBA" id="ARBA00022801"/>
    </source>
</evidence>
<dbReference type="GO" id="GO:0016798">
    <property type="term" value="F:hydrolase activity, acting on glycosyl bonds"/>
    <property type="evidence" value="ECO:0007669"/>
    <property type="project" value="UniProtKB-KW"/>
</dbReference>
<evidence type="ECO:0000256" key="2">
    <source>
        <dbReference type="ARBA" id="ARBA00011245"/>
    </source>
</evidence>
<gene>
    <name evidence="9" type="ORF">B5F32_19565</name>
</gene>
<dbReference type="InterPro" id="IPR052720">
    <property type="entry name" value="Glycosyl_hydrolase_97"/>
</dbReference>
<evidence type="ECO:0000259" key="6">
    <source>
        <dbReference type="Pfam" id="PF10566"/>
    </source>
</evidence>
<protein>
    <submittedName>
        <fullName evidence="9">Glycoside hydrolase</fullName>
    </submittedName>
</protein>
<dbReference type="PANTHER" id="PTHR35803:SF2">
    <property type="entry name" value="RETAINING ALPHA-GALACTOSIDASE"/>
    <property type="match status" value="1"/>
</dbReference>
<dbReference type="SUPFAM" id="SSF51445">
    <property type="entry name" value="(Trans)glycosidases"/>
    <property type="match status" value="1"/>
</dbReference>